<organism evidence="1">
    <name type="scientific">Oryza brachyantha</name>
    <name type="common">malo sina</name>
    <dbReference type="NCBI Taxonomy" id="4533"/>
    <lineage>
        <taxon>Eukaryota</taxon>
        <taxon>Viridiplantae</taxon>
        <taxon>Streptophyta</taxon>
        <taxon>Embryophyta</taxon>
        <taxon>Tracheophyta</taxon>
        <taxon>Spermatophyta</taxon>
        <taxon>Magnoliopsida</taxon>
        <taxon>Liliopsida</taxon>
        <taxon>Poales</taxon>
        <taxon>Poaceae</taxon>
        <taxon>BOP clade</taxon>
        <taxon>Oryzoideae</taxon>
        <taxon>Oryzeae</taxon>
        <taxon>Oryzinae</taxon>
        <taxon>Oryza</taxon>
    </lineage>
</organism>
<dbReference type="Proteomes" id="UP000006038">
    <property type="component" value="Chromosome 4"/>
</dbReference>
<protein>
    <submittedName>
        <fullName evidence="1">Uncharacterized protein</fullName>
    </submittedName>
</protein>
<accession>J3LVZ1</accession>
<evidence type="ECO:0000313" key="1">
    <source>
        <dbReference type="EnsemblPlants" id="OB04G13160.1"/>
    </source>
</evidence>
<reference evidence="1" key="2">
    <citation type="submission" date="2013-04" db="UniProtKB">
        <authorList>
            <consortium name="EnsemblPlants"/>
        </authorList>
    </citation>
    <scope>IDENTIFICATION</scope>
</reference>
<dbReference type="EnsemblPlants" id="OB04G13160.1">
    <property type="protein sequence ID" value="OB04G13160.1"/>
    <property type="gene ID" value="OB04G13160"/>
</dbReference>
<dbReference type="AlphaFoldDB" id="J3LVZ1"/>
<keyword evidence="2" id="KW-1185">Reference proteome</keyword>
<reference evidence="1" key="1">
    <citation type="journal article" date="2013" name="Nat. Commun.">
        <title>Whole-genome sequencing of Oryza brachyantha reveals mechanisms underlying Oryza genome evolution.</title>
        <authorList>
            <person name="Chen J."/>
            <person name="Huang Q."/>
            <person name="Gao D."/>
            <person name="Wang J."/>
            <person name="Lang Y."/>
            <person name="Liu T."/>
            <person name="Li B."/>
            <person name="Bai Z."/>
            <person name="Luis Goicoechea J."/>
            <person name="Liang C."/>
            <person name="Chen C."/>
            <person name="Zhang W."/>
            <person name="Sun S."/>
            <person name="Liao Y."/>
            <person name="Zhang X."/>
            <person name="Yang L."/>
            <person name="Song C."/>
            <person name="Wang M."/>
            <person name="Shi J."/>
            <person name="Liu G."/>
            <person name="Liu J."/>
            <person name="Zhou H."/>
            <person name="Zhou W."/>
            <person name="Yu Q."/>
            <person name="An N."/>
            <person name="Chen Y."/>
            <person name="Cai Q."/>
            <person name="Wang B."/>
            <person name="Liu B."/>
            <person name="Min J."/>
            <person name="Huang Y."/>
            <person name="Wu H."/>
            <person name="Li Z."/>
            <person name="Zhang Y."/>
            <person name="Yin Y."/>
            <person name="Song W."/>
            <person name="Jiang J."/>
            <person name="Jackson S.A."/>
            <person name="Wing R.A."/>
            <person name="Wang J."/>
            <person name="Chen M."/>
        </authorList>
    </citation>
    <scope>NUCLEOTIDE SEQUENCE [LARGE SCALE GENOMIC DNA]</scope>
    <source>
        <strain evidence="1">cv. IRGC 101232</strain>
    </source>
</reference>
<proteinExistence type="predicted"/>
<dbReference type="HOGENOM" id="CLU_1952121_0_0_1"/>
<dbReference type="Gramene" id="OB04G13160.1">
    <property type="protein sequence ID" value="OB04G13160.1"/>
    <property type="gene ID" value="OB04G13160"/>
</dbReference>
<sequence>MTLASNLYFFLHEGCSYGSELIYDEGSGGVGIWTAPSSICVTLSMVGRIVGSSWRHQSATATKRSTFFMLKMASSSPSTTHDLKKDHPKAININLGSDPYVLEPFRGNISSSTPNAGVCLCLIQLKKLC</sequence>
<name>J3LVZ1_ORYBR</name>
<evidence type="ECO:0000313" key="2">
    <source>
        <dbReference type="Proteomes" id="UP000006038"/>
    </source>
</evidence>